<accession>A0A6P8B9Z2</accession>
<dbReference type="AlphaFoldDB" id="A0A6P8B9Z2"/>
<proteinExistence type="predicted"/>
<dbReference type="Proteomes" id="UP000515153">
    <property type="component" value="Unplaced"/>
</dbReference>
<gene>
    <name evidence="3" type="ORF">PgNI_05066</name>
</gene>
<reference evidence="3" key="1">
    <citation type="journal article" date="2019" name="Mol. Biol. Evol.">
        <title>Blast fungal genomes show frequent chromosomal changes, gene gains and losses, and effector gene turnover.</title>
        <authorList>
            <person name="Gomez Luciano L.B."/>
            <person name="Jason Tsai I."/>
            <person name="Chuma I."/>
            <person name="Tosa Y."/>
            <person name="Chen Y.H."/>
            <person name="Li J.Y."/>
            <person name="Li M.Y."/>
            <person name="Jade Lu M.Y."/>
            <person name="Nakayashiki H."/>
            <person name="Li W.H."/>
        </authorList>
    </citation>
    <scope>NUCLEOTIDE SEQUENCE</scope>
    <source>
        <strain evidence="3">NI907</strain>
    </source>
</reference>
<reference evidence="3" key="2">
    <citation type="submission" date="2019-10" db="EMBL/GenBank/DDBJ databases">
        <authorList>
            <consortium name="NCBI Genome Project"/>
        </authorList>
    </citation>
    <scope>NUCLEOTIDE SEQUENCE</scope>
    <source>
        <strain evidence="3">NI907</strain>
    </source>
</reference>
<organism evidence="2 3">
    <name type="scientific">Pyricularia grisea</name>
    <name type="common">Crabgrass-specific blast fungus</name>
    <name type="synonym">Magnaporthe grisea</name>
    <dbReference type="NCBI Taxonomy" id="148305"/>
    <lineage>
        <taxon>Eukaryota</taxon>
        <taxon>Fungi</taxon>
        <taxon>Dikarya</taxon>
        <taxon>Ascomycota</taxon>
        <taxon>Pezizomycotina</taxon>
        <taxon>Sordariomycetes</taxon>
        <taxon>Sordariomycetidae</taxon>
        <taxon>Magnaporthales</taxon>
        <taxon>Pyriculariaceae</taxon>
        <taxon>Pyricularia</taxon>
    </lineage>
</organism>
<dbReference type="RefSeq" id="XP_030983988.1">
    <property type="nucleotide sequence ID" value="XM_031125106.1"/>
</dbReference>
<feature type="chain" id="PRO_5028220701" evidence="1">
    <location>
        <begin position="20"/>
        <end position="189"/>
    </location>
</feature>
<evidence type="ECO:0000256" key="1">
    <source>
        <dbReference type="SAM" id="SignalP"/>
    </source>
</evidence>
<evidence type="ECO:0000313" key="2">
    <source>
        <dbReference type="Proteomes" id="UP000515153"/>
    </source>
</evidence>
<protein>
    <submittedName>
        <fullName evidence="3">Uncharacterized protein</fullName>
    </submittedName>
</protein>
<reference evidence="3" key="3">
    <citation type="submission" date="2025-08" db="UniProtKB">
        <authorList>
            <consortium name="RefSeq"/>
        </authorList>
    </citation>
    <scope>IDENTIFICATION</scope>
    <source>
        <strain evidence="3">NI907</strain>
    </source>
</reference>
<feature type="signal peptide" evidence="1">
    <location>
        <begin position="1"/>
        <end position="19"/>
    </location>
</feature>
<dbReference type="GeneID" id="41960015"/>
<name>A0A6P8B9Z2_PYRGI</name>
<keyword evidence="1" id="KW-0732">Signal</keyword>
<evidence type="ECO:0000313" key="3">
    <source>
        <dbReference type="RefSeq" id="XP_030983988.1"/>
    </source>
</evidence>
<keyword evidence="2" id="KW-1185">Reference proteome</keyword>
<dbReference type="KEGG" id="pgri:PgNI_05066"/>
<sequence>MHPVSAFPRLLLFVSSVVGLSCNRGHDLLWSHIGEHGYASPDHFQPFPYPKQSFDNADTDHVDDDLMPKNTGWTRDEIWRQLKPNGLPDSMSKDKIDHTLFICQDRRYWTNADLQYKDYCLRGCQDRGSGKDDACYAAVFQTAVNGTVEAVNGTLGAVKQVNKTATAVVKRATVLLAWDLQGRGVEFVA</sequence>